<dbReference type="EMBL" id="JAWPEI010000006">
    <property type="protein sequence ID" value="KAK4724987.1"/>
    <property type="molecule type" value="Genomic_DNA"/>
</dbReference>
<accession>A0AAV9LGX9</accession>
<evidence type="ECO:0000313" key="2">
    <source>
        <dbReference type="EMBL" id="KAK4724987.1"/>
    </source>
</evidence>
<evidence type="ECO:0000313" key="3">
    <source>
        <dbReference type="Proteomes" id="UP001311915"/>
    </source>
</evidence>
<comment type="caution">
    <text evidence="2">The sequence shown here is derived from an EMBL/GenBank/DDBJ whole genome shotgun (WGS) entry which is preliminary data.</text>
</comment>
<evidence type="ECO:0000256" key="1">
    <source>
        <dbReference type="SAM" id="MobiDB-lite"/>
    </source>
</evidence>
<gene>
    <name evidence="2" type="ORF">R3W88_027766</name>
</gene>
<sequence>MQIEMDNTKHTTTSQGLDTTAGEGTDKVPQVEAAHCETHGETSSQPPIVSPPLQEPLRATGPPAPPAVPPLVPLIPSDQDFKSTICMLAHLVAAQRQPVMLDVAGPSEGPRSSRVREFLALNPP</sequence>
<feature type="compositionally biased region" description="Pro residues" evidence="1">
    <location>
        <begin position="62"/>
        <end position="71"/>
    </location>
</feature>
<dbReference type="Proteomes" id="UP001311915">
    <property type="component" value="Unassembled WGS sequence"/>
</dbReference>
<protein>
    <submittedName>
        <fullName evidence="2">Uncharacterized protein</fullName>
    </submittedName>
</protein>
<proteinExistence type="predicted"/>
<name>A0AAV9LGX9_9SOLN</name>
<feature type="region of interest" description="Disordered" evidence="1">
    <location>
        <begin position="1"/>
        <end position="71"/>
    </location>
</feature>
<dbReference type="AlphaFoldDB" id="A0AAV9LGX9"/>
<reference evidence="2 3" key="1">
    <citation type="submission" date="2023-10" db="EMBL/GenBank/DDBJ databases">
        <title>Genome-Wide Identification Analysis in wild type Solanum Pinnatisectum Reveals Some Genes Defensing Phytophthora Infestans.</title>
        <authorList>
            <person name="Sun C."/>
        </authorList>
    </citation>
    <scope>NUCLEOTIDE SEQUENCE [LARGE SCALE GENOMIC DNA]</scope>
    <source>
        <strain evidence="2">LQN</strain>
        <tissue evidence="2">Leaf</tissue>
    </source>
</reference>
<organism evidence="2 3">
    <name type="scientific">Solanum pinnatisectum</name>
    <name type="common">tansyleaf nightshade</name>
    <dbReference type="NCBI Taxonomy" id="50273"/>
    <lineage>
        <taxon>Eukaryota</taxon>
        <taxon>Viridiplantae</taxon>
        <taxon>Streptophyta</taxon>
        <taxon>Embryophyta</taxon>
        <taxon>Tracheophyta</taxon>
        <taxon>Spermatophyta</taxon>
        <taxon>Magnoliopsida</taxon>
        <taxon>eudicotyledons</taxon>
        <taxon>Gunneridae</taxon>
        <taxon>Pentapetalae</taxon>
        <taxon>asterids</taxon>
        <taxon>lamiids</taxon>
        <taxon>Solanales</taxon>
        <taxon>Solanaceae</taxon>
        <taxon>Solanoideae</taxon>
        <taxon>Solaneae</taxon>
        <taxon>Solanum</taxon>
    </lineage>
</organism>
<keyword evidence="3" id="KW-1185">Reference proteome</keyword>